<dbReference type="EMBL" id="CP014209">
    <property type="protein sequence ID" value="ANC31447.1"/>
    <property type="molecule type" value="Genomic_DNA"/>
</dbReference>
<dbReference type="PATRIC" id="fig|1300344.3.peg.1909"/>
<name>A0A161IDW0_9MICO</name>
<evidence type="ECO:0000313" key="2">
    <source>
        <dbReference type="Proteomes" id="UP000076794"/>
    </source>
</evidence>
<evidence type="ECO:0000313" key="1">
    <source>
        <dbReference type="EMBL" id="ANC31447.1"/>
    </source>
</evidence>
<dbReference type="KEGG" id="ido:I598_1899"/>
<organism evidence="1 2">
    <name type="scientific">Isoptericola dokdonensis DS-3</name>
    <dbReference type="NCBI Taxonomy" id="1300344"/>
    <lineage>
        <taxon>Bacteria</taxon>
        <taxon>Bacillati</taxon>
        <taxon>Actinomycetota</taxon>
        <taxon>Actinomycetes</taxon>
        <taxon>Micrococcales</taxon>
        <taxon>Promicromonosporaceae</taxon>
        <taxon>Isoptericola</taxon>
    </lineage>
</organism>
<dbReference type="Proteomes" id="UP000076794">
    <property type="component" value="Chromosome"/>
</dbReference>
<proteinExistence type="predicted"/>
<reference evidence="1 2" key="1">
    <citation type="submission" date="2016-01" db="EMBL/GenBank/DDBJ databases">
        <title>Complete genome sequence of a soil Actinobacterium, Isoptericola dokdonensis DS-3.</title>
        <authorList>
            <person name="Kwon S.-K."/>
            <person name="Kim J.F."/>
        </authorList>
    </citation>
    <scope>NUCLEOTIDE SEQUENCE [LARGE SCALE GENOMIC DNA]</scope>
    <source>
        <strain evidence="1 2">DS-3</strain>
    </source>
</reference>
<dbReference type="RefSeq" id="WP_157557197.1">
    <property type="nucleotide sequence ID" value="NZ_CP014209.1"/>
</dbReference>
<protein>
    <submittedName>
        <fullName evidence="1">Uncharacterized protein</fullName>
    </submittedName>
</protein>
<keyword evidence="2" id="KW-1185">Reference proteome</keyword>
<dbReference type="AlphaFoldDB" id="A0A161IDW0"/>
<sequence>MSEALLVIVGALIGVLGTTWTTWLGHRMRRRDEVAERVRVALLPVSEAHAQWATAVWSCLLIEDSSERRERVDVLGLDFMRMLGALADASADPEIGRRSSDAADAVQGVSMKIGMRATDEIVEAALESANIAATLAQRAARRRAYPRTLGERWRGWRLERANRERSVRVHVPRQEGKS</sequence>
<gene>
    <name evidence="1" type="ORF">I598_1899</name>
</gene>
<accession>A0A161IDW0</accession>